<dbReference type="GO" id="GO:0009424">
    <property type="term" value="C:bacterial-type flagellum hook"/>
    <property type="evidence" value="ECO:0007669"/>
    <property type="project" value="InterPro"/>
</dbReference>
<dbReference type="GO" id="GO:0005576">
    <property type="term" value="C:extracellular region"/>
    <property type="evidence" value="ECO:0007669"/>
    <property type="project" value="UniProtKB-SubCell"/>
</dbReference>
<protein>
    <recommendedName>
        <fullName evidence="4">Flagellar hook-associated protein 1</fullName>
    </recommendedName>
</protein>
<evidence type="ECO:0000313" key="11">
    <source>
        <dbReference type="EMBL" id="TDP05032.1"/>
    </source>
</evidence>
<evidence type="ECO:0000259" key="9">
    <source>
        <dbReference type="Pfam" id="PF06429"/>
    </source>
</evidence>
<dbReference type="Pfam" id="PF22638">
    <property type="entry name" value="FlgK_D1"/>
    <property type="match status" value="1"/>
</dbReference>
<keyword evidence="11" id="KW-0282">Flagellum</keyword>
<evidence type="ECO:0000256" key="5">
    <source>
        <dbReference type="ARBA" id="ARBA00022525"/>
    </source>
</evidence>
<dbReference type="Pfam" id="PF06429">
    <property type="entry name" value="Flg_bbr_C"/>
    <property type="match status" value="1"/>
</dbReference>
<evidence type="ECO:0000256" key="7">
    <source>
        <dbReference type="SAM" id="SignalP"/>
    </source>
</evidence>
<keyword evidence="12" id="KW-1185">Reference proteome</keyword>
<dbReference type="InterPro" id="IPR053927">
    <property type="entry name" value="FlgK_helical"/>
</dbReference>
<evidence type="ECO:0000256" key="6">
    <source>
        <dbReference type="ARBA" id="ARBA00023143"/>
    </source>
</evidence>
<dbReference type="Pfam" id="PF00460">
    <property type="entry name" value="Flg_bb_rod"/>
    <property type="match status" value="1"/>
</dbReference>
<dbReference type="InterPro" id="IPR001444">
    <property type="entry name" value="Flag_bb_rod_N"/>
</dbReference>
<dbReference type="SUPFAM" id="SSF64518">
    <property type="entry name" value="Phase 1 flagellin"/>
    <property type="match status" value="1"/>
</dbReference>
<sequence length="665" mass="69568">MGTSALLSLGMKAMFANQAALQTVSQNIANANTPGYSRQQAVLTTADGQFTGAGFFGKGVNVETVVRSHNQFLTREAASSKSLAFMDSTRHAQLQQLERLLPPGADGLGQAANQFLNAMVDVVSRPADPSARQVALGRAQEVAARFSSAGVQLADLQAGVVSDLRANIDVVNQLAKQIATANDQIARTTGAQHSANDLLDKRDQLISELSQYLQVTTLPADDGTVGVFIGGGQRLVLGNQAQSLTTTPDPYDNARVRLSITEASGARVIDESSLTGGSISALLTYQNRDIQDARNLIGQMAMALGTRVNTQQSLGLDLSNPPGAGAPIFDLGPPRALPAGTNARNPDGTYATNIDLKIVDPTLLPAASFVLRPVVGNPGQYQLTQRPDGAPEAMTAAQIEQRFGIRIVQSGAPLADTDSFLLEPVAEAAAGMRRILDSTNGLAVASPITAVNNSANKGTMTVESLYAVNSKLDMSKVPMSVQFGAVNPADNTVAYSITMSDGSVVNGNWKAGSTIGNEPLAGIDLGFELRLNGVPRPGDTLDISATKFPAANNSNGKAFLNLQKENMVGRVLLADGSLSRGATITDAYASAMSDIGARVQGAKYLSGVSSAVASDAEKVRAGQAGVNLDEEAARLMQYQQGYQAAAKVLQAGQKIFDELLQLSQR</sequence>
<dbReference type="GO" id="GO:0005198">
    <property type="term" value="F:structural molecule activity"/>
    <property type="evidence" value="ECO:0007669"/>
    <property type="project" value="InterPro"/>
</dbReference>
<reference evidence="11 12" key="1">
    <citation type="submission" date="2019-03" db="EMBL/GenBank/DDBJ databases">
        <title>Genomic Encyclopedia of Type Strains, Phase IV (KMG-IV): sequencing the most valuable type-strain genomes for metagenomic binning, comparative biology and taxonomic classification.</title>
        <authorList>
            <person name="Goeker M."/>
        </authorList>
    </citation>
    <scope>NUCLEOTIDE SEQUENCE [LARGE SCALE GENOMIC DNA]</scope>
    <source>
        <strain evidence="11 12">DSM 25082</strain>
    </source>
</reference>
<dbReference type="PANTHER" id="PTHR30033:SF1">
    <property type="entry name" value="FLAGELLAR HOOK-ASSOCIATED PROTEIN 1"/>
    <property type="match status" value="1"/>
</dbReference>
<feature type="signal peptide" evidence="7">
    <location>
        <begin position="1"/>
        <end position="19"/>
    </location>
</feature>
<comment type="similarity">
    <text evidence="3">Belongs to the flagella basal body rod proteins family.</text>
</comment>
<feature type="domain" description="Flagellar hook-associated protein FlgK helical" evidence="10">
    <location>
        <begin position="94"/>
        <end position="324"/>
    </location>
</feature>
<dbReference type="OrthoDB" id="9802553at2"/>
<dbReference type="PANTHER" id="PTHR30033">
    <property type="entry name" value="FLAGELLAR HOOK-ASSOCIATED PROTEIN 1"/>
    <property type="match status" value="1"/>
</dbReference>
<keyword evidence="6" id="KW-0975">Bacterial flagellum</keyword>
<evidence type="ECO:0000256" key="4">
    <source>
        <dbReference type="ARBA" id="ARBA00016244"/>
    </source>
</evidence>
<feature type="chain" id="PRO_5020440359" description="Flagellar hook-associated protein 1" evidence="7">
    <location>
        <begin position="20"/>
        <end position="665"/>
    </location>
</feature>
<dbReference type="InterPro" id="IPR010930">
    <property type="entry name" value="Flg_bb/hook_C_dom"/>
</dbReference>
<dbReference type="AlphaFoldDB" id="A0A4R6MSR6"/>
<comment type="subcellular location">
    <subcellularLocation>
        <location evidence="1">Bacterial flagellum</location>
    </subcellularLocation>
    <subcellularLocation>
        <location evidence="2">Secreted</location>
    </subcellularLocation>
</comment>
<keyword evidence="7" id="KW-0732">Signal</keyword>
<evidence type="ECO:0000259" key="10">
    <source>
        <dbReference type="Pfam" id="PF22638"/>
    </source>
</evidence>
<accession>A0A4R6MSR6</accession>
<evidence type="ECO:0000256" key="2">
    <source>
        <dbReference type="ARBA" id="ARBA00004613"/>
    </source>
</evidence>
<keyword evidence="11" id="KW-0969">Cilium</keyword>
<dbReference type="Proteomes" id="UP000295357">
    <property type="component" value="Unassembled WGS sequence"/>
</dbReference>
<evidence type="ECO:0000259" key="8">
    <source>
        <dbReference type="Pfam" id="PF00460"/>
    </source>
</evidence>
<gene>
    <name evidence="11" type="ORF">DFR39_11264</name>
</gene>
<dbReference type="RefSeq" id="WP_133605373.1">
    <property type="nucleotide sequence ID" value="NZ_JAUFPJ010000014.1"/>
</dbReference>
<proteinExistence type="inferred from homology"/>
<dbReference type="GO" id="GO:0044780">
    <property type="term" value="P:bacterial-type flagellum assembly"/>
    <property type="evidence" value="ECO:0007669"/>
    <property type="project" value="InterPro"/>
</dbReference>
<feature type="domain" description="Flagellar basal-body/hook protein C-terminal" evidence="9">
    <location>
        <begin position="624"/>
        <end position="662"/>
    </location>
</feature>
<keyword evidence="11" id="KW-0966">Cell projection</keyword>
<evidence type="ECO:0000256" key="3">
    <source>
        <dbReference type="ARBA" id="ARBA00009677"/>
    </source>
</evidence>
<dbReference type="PRINTS" id="PR01005">
    <property type="entry name" value="FLGHOOKAP1"/>
</dbReference>
<dbReference type="InterPro" id="IPR002371">
    <property type="entry name" value="FlgK"/>
</dbReference>
<evidence type="ECO:0000256" key="1">
    <source>
        <dbReference type="ARBA" id="ARBA00004365"/>
    </source>
</evidence>
<feature type="domain" description="Flagellar basal body rod protein N-terminal" evidence="8">
    <location>
        <begin position="10"/>
        <end position="36"/>
    </location>
</feature>
<dbReference type="NCBIfam" id="TIGR02492">
    <property type="entry name" value="flgK_ends"/>
    <property type="match status" value="1"/>
</dbReference>
<keyword evidence="5" id="KW-0964">Secreted</keyword>
<organism evidence="11 12">
    <name type="scientific">Roseateles asaccharophilus</name>
    <dbReference type="NCBI Taxonomy" id="582607"/>
    <lineage>
        <taxon>Bacteria</taxon>
        <taxon>Pseudomonadati</taxon>
        <taxon>Pseudomonadota</taxon>
        <taxon>Betaproteobacteria</taxon>
        <taxon>Burkholderiales</taxon>
        <taxon>Sphaerotilaceae</taxon>
        <taxon>Roseateles</taxon>
    </lineage>
</organism>
<comment type="caution">
    <text evidence="11">The sequence shown here is derived from an EMBL/GenBank/DDBJ whole genome shotgun (WGS) entry which is preliminary data.</text>
</comment>
<name>A0A4R6MSR6_9BURK</name>
<evidence type="ECO:0000313" key="12">
    <source>
        <dbReference type="Proteomes" id="UP000295357"/>
    </source>
</evidence>
<dbReference type="EMBL" id="SNXE01000012">
    <property type="protein sequence ID" value="TDP05032.1"/>
    <property type="molecule type" value="Genomic_DNA"/>
</dbReference>